<keyword evidence="3" id="KW-0547">Nucleotide-binding</keyword>
<evidence type="ECO:0000256" key="5">
    <source>
        <dbReference type="ARBA" id="ARBA00023134"/>
    </source>
</evidence>
<dbReference type="eggNOG" id="COG0699">
    <property type="taxonomic scope" value="Bacteria"/>
</dbReference>
<feature type="domain" description="G" evidence="7">
    <location>
        <begin position="57"/>
        <end position="169"/>
    </location>
</feature>
<evidence type="ECO:0000313" key="9">
    <source>
        <dbReference type="Proteomes" id="UP000001422"/>
    </source>
</evidence>
<evidence type="ECO:0000256" key="6">
    <source>
        <dbReference type="ARBA" id="ARBA00023136"/>
    </source>
</evidence>
<keyword evidence="6" id="KW-0472">Membrane</keyword>
<dbReference type="InterPro" id="IPR027417">
    <property type="entry name" value="P-loop_NTPase"/>
</dbReference>
<sequence>MTAMVTMTPATTERCRQLLQRWRQDLRLTRREQGLLRGELTLLDRQLQRLEHKVLRLAVFGRVGVGKSSLINALVGQRLLETDVAHGSTRRQQAVTWPLKLDGLQRVELIDTPGIDEIDAAGRTRLATRVAMGVDLVLLVIDSDLTRCDRDALETLQASGKPVRLVLNRSDRWPEEQLPELLDSIRSRLPSDLPLTAVAAAPRQPRLDADGRVRSSAAPARVSPLKDQLVEQFQREGELLLALQSLRQADRFQQERQHLRLRQHRRTAQGLIGRYAATKATAVAVNPLMGLDLAGGLAFDTGLVLQLCQLYGLPLTPSATRQLLQQLSGQNALLGGVQLGLGLLKQLLLLLVPVSGGASLAPAAPVALAQAALAVHASRRTGALVARQLLQVRGGQPGALLQRLEQRDPVVRHWMQRWQRRPQPDWQPLLP</sequence>
<evidence type="ECO:0000256" key="1">
    <source>
        <dbReference type="ARBA" id="ARBA00004141"/>
    </source>
</evidence>
<protein>
    <submittedName>
        <fullName evidence="8">Possible GTPase</fullName>
    </submittedName>
</protein>
<dbReference type="Gene3D" id="3.40.50.300">
    <property type="entry name" value="P-loop containing nucleotide triphosphate hydrolases"/>
    <property type="match status" value="1"/>
</dbReference>
<dbReference type="Pfam" id="PF01926">
    <property type="entry name" value="MMR_HSR1"/>
    <property type="match status" value="1"/>
</dbReference>
<evidence type="ECO:0000256" key="3">
    <source>
        <dbReference type="ARBA" id="ARBA00022741"/>
    </source>
</evidence>
<evidence type="ECO:0000256" key="4">
    <source>
        <dbReference type="ARBA" id="ARBA00022989"/>
    </source>
</evidence>
<dbReference type="CDD" id="cd00880">
    <property type="entry name" value="Era_like"/>
    <property type="match status" value="1"/>
</dbReference>
<proteinExistence type="predicted"/>
<evidence type="ECO:0000313" key="8">
    <source>
        <dbReference type="EMBL" id="CAE07019.1"/>
    </source>
</evidence>
<dbReference type="STRING" id="84588.SYNW0504"/>
<reference evidence="8 9" key="1">
    <citation type="journal article" date="2003" name="Nature">
        <title>The genome of a motile marine Synechococcus.</title>
        <authorList>
            <person name="Palenik B."/>
            <person name="Brahamsha B."/>
            <person name="Larimer F."/>
            <person name="Land M."/>
            <person name="Hauser L."/>
            <person name="Chain P."/>
            <person name="Lamerdin J."/>
            <person name="Regala W."/>
            <person name="Allen E.A."/>
            <person name="McCarren J."/>
            <person name="Paulsen I."/>
            <person name="Dufresne A."/>
            <person name="Partensky F."/>
            <person name="Webb E."/>
            <person name="Waterbury J."/>
        </authorList>
    </citation>
    <scope>NUCLEOTIDE SEQUENCE [LARGE SCALE GENOMIC DNA]</scope>
    <source>
        <strain evidence="8 9">WH8102</strain>
    </source>
</reference>
<dbReference type="GO" id="GO:0005737">
    <property type="term" value="C:cytoplasm"/>
    <property type="evidence" value="ECO:0007669"/>
    <property type="project" value="TreeGrafter"/>
</dbReference>
<dbReference type="AlphaFoldDB" id="Q7U8V5"/>
<dbReference type="RefSeq" id="WP_011127375.1">
    <property type="nucleotide sequence ID" value="NC_005070.1"/>
</dbReference>
<dbReference type="NCBIfam" id="TIGR00231">
    <property type="entry name" value="small_GTP"/>
    <property type="match status" value="1"/>
</dbReference>
<organism evidence="8 9">
    <name type="scientific">Parasynechococcus marenigrum (strain WH8102)</name>
    <dbReference type="NCBI Taxonomy" id="84588"/>
    <lineage>
        <taxon>Bacteria</taxon>
        <taxon>Bacillati</taxon>
        <taxon>Cyanobacteriota</taxon>
        <taxon>Cyanophyceae</taxon>
        <taxon>Synechococcales</taxon>
        <taxon>Prochlorococcaceae</taxon>
        <taxon>Parasynechococcus</taxon>
        <taxon>Parasynechococcus marenigrum</taxon>
    </lineage>
</organism>
<evidence type="ECO:0000256" key="2">
    <source>
        <dbReference type="ARBA" id="ARBA00022692"/>
    </source>
</evidence>
<evidence type="ECO:0000259" key="7">
    <source>
        <dbReference type="Pfam" id="PF01926"/>
    </source>
</evidence>
<dbReference type="PANTHER" id="PTHR42714:SF6">
    <property type="entry name" value="TRANSLATION INITIATION FACTOR IF-2"/>
    <property type="match status" value="1"/>
</dbReference>
<dbReference type="InterPro" id="IPR005225">
    <property type="entry name" value="Small_GTP-bd"/>
</dbReference>
<dbReference type="InterPro" id="IPR021147">
    <property type="entry name" value="DUF697"/>
</dbReference>
<keyword evidence="5" id="KW-0342">GTP-binding</keyword>
<dbReference type="PANTHER" id="PTHR42714">
    <property type="entry name" value="TRNA MODIFICATION GTPASE GTPBP3"/>
    <property type="match status" value="1"/>
</dbReference>
<dbReference type="Pfam" id="PF05128">
    <property type="entry name" value="DUF697"/>
    <property type="match status" value="1"/>
</dbReference>
<keyword evidence="2" id="KW-0812">Transmembrane</keyword>
<dbReference type="GO" id="GO:0016020">
    <property type="term" value="C:membrane"/>
    <property type="evidence" value="ECO:0007669"/>
    <property type="project" value="UniProtKB-SubCell"/>
</dbReference>
<dbReference type="SUPFAM" id="SSF52540">
    <property type="entry name" value="P-loop containing nucleoside triphosphate hydrolases"/>
    <property type="match status" value="1"/>
</dbReference>
<keyword evidence="4" id="KW-1133">Transmembrane helix</keyword>
<dbReference type="HOGENOM" id="CLU_035027_0_0_3"/>
<dbReference type="GO" id="GO:0002098">
    <property type="term" value="P:tRNA wobble uridine modification"/>
    <property type="evidence" value="ECO:0007669"/>
    <property type="project" value="TreeGrafter"/>
</dbReference>
<accession>Q7U8V5</accession>
<keyword evidence="9" id="KW-1185">Reference proteome</keyword>
<dbReference type="Proteomes" id="UP000001422">
    <property type="component" value="Chromosome"/>
</dbReference>
<dbReference type="InterPro" id="IPR006073">
    <property type="entry name" value="GTP-bd"/>
</dbReference>
<dbReference type="GO" id="GO:0005525">
    <property type="term" value="F:GTP binding"/>
    <property type="evidence" value="ECO:0007669"/>
    <property type="project" value="UniProtKB-KW"/>
</dbReference>
<comment type="subcellular location">
    <subcellularLocation>
        <location evidence="1">Membrane</location>
        <topology evidence="1">Multi-pass membrane protein</topology>
    </subcellularLocation>
</comment>
<dbReference type="EMBL" id="BX569690">
    <property type="protein sequence ID" value="CAE07019.1"/>
    <property type="molecule type" value="Genomic_DNA"/>
</dbReference>
<dbReference type="KEGG" id="syw:SYNW0504"/>
<dbReference type="GO" id="GO:0030488">
    <property type="term" value="P:tRNA methylation"/>
    <property type="evidence" value="ECO:0007669"/>
    <property type="project" value="TreeGrafter"/>
</dbReference>
<name>Q7U8V5_PARMW</name>
<gene>
    <name evidence="8" type="ordered locus">SYNW0504</name>
</gene>